<feature type="region of interest" description="Disordered" evidence="1">
    <location>
        <begin position="258"/>
        <end position="277"/>
    </location>
</feature>
<dbReference type="RefSeq" id="WP_394324480.1">
    <property type="nucleotide sequence ID" value="NZ_JBHMQV010000010.1"/>
</dbReference>
<feature type="region of interest" description="Disordered" evidence="1">
    <location>
        <begin position="127"/>
        <end position="234"/>
    </location>
</feature>
<evidence type="ECO:0000313" key="3">
    <source>
        <dbReference type="Proteomes" id="UP001589887"/>
    </source>
</evidence>
<feature type="compositionally biased region" description="Low complexity" evidence="1">
    <location>
        <begin position="147"/>
        <end position="174"/>
    </location>
</feature>
<protein>
    <submittedName>
        <fullName evidence="2">Uncharacterized protein</fullName>
    </submittedName>
</protein>
<name>A0ABV6TWT8_9ACTN</name>
<dbReference type="Proteomes" id="UP001589887">
    <property type="component" value="Unassembled WGS sequence"/>
</dbReference>
<proteinExistence type="predicted"/>
<accession>A0ABV6TWT8</accession>
<sequence>MSVFDPSMSSATIQSRLNQVFGQQSPTSSAPSANALLFKPGSYNVDANVGFYTQVAGLGLTPDAVTINGAVHAEADWFQGNATQNFWRSAENLSVNPNGGSDRWAVSQAPRTAVCTYAETSSWTTAAGRAAGSWPTPRSTARCGPVRSSSGSRATASGAAGTARTGTWSSSATPTPRPTPSPARHYTTVAQSPRDPREAVPVRGRGGRVQGVRARAAHRGPGHDLGDGTPAGTSLPIDQFYVVKPGATAADINGALAQGKKPAVHTGRLPPEPGPSR</sequence>
<gene>
    <name evidence="2" type="ORF">ACFH04_41960</name>
</gene>
<dbReference type="EMBL" id="JBHMQV010000010">
    <property type="protein sequence ID" value="MFC0850242.1"/>
    <property type="molecule type" value="Genomic_DNA"/>
</dbReference>
<evidence type="ECO:0000313" key="2">
    <source>
        <dbReference type="EMBL" id="MFC0850242.1"/>
    </source>
</evidence>
<comment type="caution">
    <text evidence="2">The sequence shown here is derived from an EMBL/GenBank/DDBJ whole genome shotgun (WGS) entry which is preliminary data.</text>
</comment>
<keyword evidence="3" id="KW-1185">Reference proteome</keyword>
<reference evidence="2 3" key="1">
    <citation type="submission" date="2024-09" db="EMBL/GenBank/DDBJ databases">
        <authorList>
            <person name="Sun Q."/>
            <person name="Mori K."/>
        </authorList>
    </citation>
    <scope>NUCLEOTIDE SEQUENCE [LARGE SCALE GENOMIC DNA]</scope>
    <source>
        <strain evidence="2 3">JCM 4557</strain>
    </source>
</reference>
<evidence type="ECO:0000256" key="1">
    <source>
        <dbReference type="SAM" id="MobiDB-lite"/>
    </source>
</evidence>
<organism evidence="2 3">
    <name type="scientific">Streptomyces noboritoensis</name>
    <dbReference type="NCBI Taxonomy" id="67337"/>
    <lineage>
        <taxon>Bacteria</taxon>
        <taxon>Bacillati</taxon>
        <taxon>Actinomycetota</taxon>
        <taxon>Actinomycetes</taxon>
        <taxon>Kitasatosporales</taxon>
        <taxon>Streptomycetaceae</taxon>
        <taxon>Streptomyces</taxon>
    </lineage>
</organism>